<evidence type="ECO:0000313" key="2">
    <source>
        <dbReference type="EMBL" id="CAB3987915.1"/>
    </source>
</evidence>
<organism evidence="2 3">
    <name type="scientific">Paramuricea clavata</name>
    <name type="common">Red gorgonian</name>
    <name type="synonym">Violescent sea-whip</name>
    <dbReference type="NCBI Taxonomy" id="317549"/>
    <lineage>
        <taxon>Eukaryota</taxon>
        <taxon>Metazoa</taxon>
        <taxon>Cnidaria</taxon>
        <taxon>Anthozoa</taxon>
        <taxon>Octocorallia</taxon>
        <taxon>Malacalcyonacea</taxon>
        <taxon>Plexauridae</taxon>
        <taxon>Paramuricea</taxon>
    </lineage>
</organism>
<dbReference type="OrthoDB" id="407509at2759"/>
<evidence type="ECO:0000313" key="3">
    <source>
        <dbReference type="Proteomes" id="UP001152795"/>
    </source>
</evidence>
<name>A0A7D9DL77_PARCT</name>
<gene>
    <name evidence="2" type="ORF">PACLA_8A017227</name>
</gene>
<sequence length="98" mass="11309">MDSGQINYIVFLDVSKAFDSINHEVLIDKMRNFIGVTGKKKAEKEARQQHQQENEKELTDRHNSDQNELKVESCGDSMTKYIQAHKLGRSTKDRVISK</sequence>
<reference evidence="2" key="1">
    <citation type="submission" date="2020-04" db="EMBL/GenBank/DDBJ databases">
        <authorList>
            <person name="Alioto T."/>
            <person name="Alioto T."/>
            <person name="Gomez Garrido J."/>
        </authorList>
    </citation>
    <scope>NUCLEOTIDE SEQUENCE</scope>
    <source>
        <strain evidence="2">A484AB</strain>
    </source>
</reference>
<comment type="caution">
    <text evidence="2">The sequence shown here is derived from an EMBL/GenBank/DDBJ whole genome shotgun (WGS) entry which is preliminary data.</text>
</comment>
<keyword evidence="3" id="KW-1185">Reference proteome</keyword>
<evidence type="ECO:0000256" key="1">
    <source>
        <dbReference type="SAM" id="MobiDB-lite"/>
    </source>
</evidence>
<feature type="region of interest" description="Disordered" evidence="1">
    <location>
        <begin position="38"/>
        <end position="74"/>
    </location>
</feature>
<dbReference type="EMBL" id="CACRXK020001250">
    <property type="protein sequence ID" value="CAB3987915.1"/>
    <property type="molecule type" value="Genomic_DNA"/>
</dbReference>
<accession>A0A7D9DL77</accession>
<feature type="compositionally biased region" description="Basic and acidic residues" evidence="1">
    <location>
        <begin position="40"/>
        <end position="73"/>
    </location>
</feature>
<dbReference type="AlphaFoldDB" id="A0A7D9DL77"/>
<protein>
    <submittedName>
        <fullName evidence="2">Uncharacterized protein</fullName>
    </submittedName>
</protein>
<dbReference type="Proteomes" id="UP001152795">
    <property type="component" value="Unassembled WGS sequence"/>
</dbReference>
<proteinExistence type="predicted"/>